<dbReference type="InterPro" id="IPR016039">
    <property type="entry name" value="Thiolase-like"/>
</dbReference>
<dbReference type="InterPro" id="IPR002155">
    <property type="entry name" value="Thiolase"/>
</dbReference>
<dbReference type="CDD" id="cd00751">
    <property type="entry name" value="thiolase"/>
    <property type="match status" value="1"/>
</dbReference>
<evidence type="ECO:0000256" key="3">
    <source>
        <dbReference type="ARBA" id="ARBA00022679"/>
    </source>
</evidence>
<sequence>MSGEQTVILSAVRTPIGSFCGSLSSLQAHELGAKCIQEAVARSGVKVDDISEVIYGQVLTAGHGQNPVRQASVNAGLPFSVPATMVNMLCGSGLRSVIMGAQAISAGDAECVVAGGQESMSQAHHSVHLRNGVKMGNGTLTDTMIADGLTDAFKNIHMGITAENIAAKYKIDRESQDKFSVSSQQKAGVAIKTGAFKDEILPIEVPGRKGVVTVSVDEFPKPDTTFEGLQALKPAFIRDGSGTVTAGNASGLNDGAAALVLSSTSFAKNAGIKPLAKIQAYAFTGVDPSIMGIGPVSAVQAALKKAGWKVSDVDLFELNEAFASQSLAVVKELGISPDKVNINGGAIALGHPIGASGARVLVTLLYALKRTNGKKGVAALCIGGGMGVALCVEMM</sequence>
<dbReference type="InterPro" id="IPR020617">
    <property type="entry name" value="Thiolase_C"/>
</dbReference>
<evidence type="ECO:0000256" key="5">
    <source>
        <dbReference type="PIRSR" id="PIRSR000429-1"/>
    </source>
</evidence>
<dbReference type="FunFam" id="3.40.47.10:FF:000010">
    <property type="entry name" value="Acetyl-CoA acetyltransferase (Thiolase)"/>
    <property type="match status" value="1"/>
</dbReference>
<evidence type="ECO:0000259" key="7">
    <source>
        <dbReference type="Pfam" id="PF00108"/>
    </source>
</evidence>
<feature type="domain" description="Thiolase N-terminal" evidence="7">
    <location>
        <begin position="7"/>
        <end position="264"/>
    </location>
</feature>
<organism evidence="9 10">
    <name type="scientific">Folsomia candida</name>
    <name type="common">Springtail</name>
    <dbReference type="NCBI Taxonomy" id="158441"/>
    <lineage>
        <taxon>Eukaryota</taxon>
        <taxon>Metazoa</taxon>
        <taxon>Ecdysozoa</taxon>
        <taxon>Arthropoda</taxon>
        <taxon>Hexapoda</taxon>
        <taxon>Collembola</taxon>
        <taxon>Entomobryomorpha</taxon>
        <taxon>Isotomoidea</taxon>
        <taxon>Isotomidae</taxon>
        <taxon>Proisotominae</taxon>
        <taxon>Folsomia</taxon>
    </lineage>
</organism>
<dbReference type="InterPro" id="IPR020616">
    <property type="entry name" value="Thiolase_N"/>
</dbReference>
<dbReference type="EMBL" id="LNIX01000020">
    <property type="protein sequence ID" value="OXA44104.1"/>
    <property type="molecule type" value="Genomic_DNA"/>
</dbReference>
<keyword evidence="10" id="KW-1185">Reference proteome</keyword>
<evidence type="ECO:0000256" key="6">
    <source>
        <dbReference type="RuleBase" id="RU003557"/>
    </source>
</evidence>
<gene>
    <name evidence="9" type="ORF">Fcan01_21248</name>
</gene>
<dbReference type="NCBIfam" id="TIGR01930">
    <property type="entry name" value="AcCoA-C-Actrans"/>
    <property type="match status" value="1"/>
</dbReference>
<dbReference type="InterPro" id="IPR020615">
    <property type="entry name" value="Thiolase_acyl_enz_int_AS"/>
</dbReference>
<dbReference type="PIRSF" id="PIRSF000429">
    <property type="entry name" value="Ac-CoA_Ac_transf"/>
    <property type="match status" value="1"/>
</dbReference>
<comment type="caution">
    <text evidence="9">The sequence shown here is derived from an EMBL/GenBank/DDBJ whole genome shotgun (WGS) entry which is preliminary data.</text>
</comment>
<dbReference type="AlphaFoldDB" id="A0A226DGX7"/>
<feature type="domain" description="Thiolase C-terminal" evidence="8">
    <location>
        <begin position="273"/>
        <end position="393"/>
    </location>
</feature>
<dbReference type="Pfam" id="PF00108">
    <property type="entry name" value="Thiolase_N"/>
    <property type="match status" value="1"/>
</dbReference>
<evidence type="ECO:0000256" key="2">
    <source>
        <dbReference type="ARBA" id="ARBA00010982"/>
    </source>
</evidence>
<proteinExistence type="inferred from homology"/>
<evidence type="ECO:0000256" key="1">
    <source>
        <dbReference type="ARBA" id="ARBA00005189"/>
    </source>
</evidence>
<evidence type="ECO:0000256" key="4">
    <source>
        <dbReference type="ARBA" id="ARBA00023315"/>
    </source>
</evidence>
<comment type="similarity">
    <text evidence="2 6">Belongs to the thiolase-like superfamily. Thiolase family.</text>
</comment>
<accession>A0A226DGX7</accession>
<dbReference type="STRING" id="158441.A0A226DGX7"/>
<dbReference type="GO" id="GO:0003988">
    <property type="term" value="F:acetyl-CoA C-acyltransferase activity"/>
    <property type="evidence" value="ECO:0007669"/>
    <property type="project" value="UniProtKB-ARBA"/>
</dbReference>
<reference evidence="9 10" key="1">
    <citation type="submission" date="2015-12" db="EMBL/GenBank/DDBJ databases">
        <title>The genome of Folsomia candida.</title>
        <authorList>
            <person name="Faddeeva A."/>
            <person name="Derks M.F."/>
            <person name="Anvar Y."/>
            <person name="Smit S."/>
            <person name="Van Straalen N."/>
            <person name="Roelofs D."/>
        </authorList>
    </citation>
    <scope>NUCLEOTIDE SEQUENCE [LARGE SCALE GENOMIC DNA]</scope>
    <source>
        <strain evidence="9 10">VU population</strain>
        <tissue evidence="9">Whole body</tissue>
    </source>
</reference>
<comment type="pathway">
    <text evidence="1">Lipid metabolism.</text>
</comment>
<dbReference type="Pfam" id="PF02803">
    <property type="entry name" value="Thiolase_C"/>
    <property type="match status" value="1"/>
</dbReference>
<dbReference type="PROSITE" id="PS00737">
    <property type="entry name" value="THIOLASE_2"/>
    <property type="match status" value="1"/>
</dbReference>
<dbReference type="Proteomes" id="UP000198287">
    <property type="component" value="Unassembled WGS sequence"/>
</dbReference>
<feature type="active site" description="Proton acceptor" evidence="5">
    <location>
        <position position="351"/>
    </location>
</feature>
<evidence type="ECO:0000313" key="9">
    <source>
        <dbReference type="EMBL" id="OXA44104.1"/>
    </source>
</evidence>
<dbReference type="PROSITE" id="PS00099">
    <property type="entry name" value="THIOLASE_3"/>
    <property type="match status" value="1"/>
</dbReference>
<feature type="active site" description="Acyl-thioester intermediate" evidence="5">
    <location>
        <position position="90"/>
    </location>
</feature>
<dbReference type="OrthoDB" id="5404651at2759"/>
<dbReference type="PROSITE" id="PS00098">
    <property type="entry name" value="THIOLASE_1"/>
    <property type="match status" value="1"/>
</dbReference>
<evidence type="ECO:0000313" key="10">
    <source>
        <dbReference type="Proteomes" id="UP000198287"/>
    </source>
</evidence>
<dbReference type="PANTHER" id="PTHR18919">
    <property type="entry name" value="ACETYL-COA C-ACYLTRANSFERASE"/>
    <property type="match status" value="1"/>
</dbReference>
<dbReference type="InterPro" id="IPR020610">
    <property type="entry name" value="Thiolase_AS"/>
</dbReference>
<protein>
    <submittedName>
        <fullName evidence="9">Acetyl-CoA acetyltransferase, cytosolic</fullName>
    </submittedName>
</protein>
<dbReference type="InterPro" id="IPR020613">
    <property type="entry name" value="Thiolase_CS"/>
</dbReference>
<dbReference type="PANTHER" id="PTHR18919:SF107">
    <property type="entry name" value="ACETYL-COA ACETYLTRANSFERASE, CYTOSOLIC"/>
    <property type="match status" value="1"/>
</dbReference>
<keyword evidence="4 6" id="KW-0012">Acyltransferase</keyword>
<feature type="active site" description="Proton acceptor" evidence="5">
    <location>
        <position position="381"/>
    </location>
</feature>
<dbReference type="OMA" id="ICPSIAI"/>
<keyword evidence="3 6" id="KW-0808">Transferase</keyword>
<evidence type="ECO:0000259" key="8">
    <source>
        <dbReference type="Pfam" id="PF02803"/>
    </source>
</evidence>
<dbReference type="Gene3D" id="3.40.47.10">
    <property type="match status" value="2"/>
</dbReference>
<dbReference type="SUPFAM" id="SSF53901">
    <property type="entry name" value="Thiolase-like"/>
    <property type="match status" value="2"/>
</dbReference>
<name>A0A226DGX7_FOLCA</name>